<dbReference type="EnsemblPlants" id="LPERR01G18350.1">
    <property type="protein sequence ID" value="LPERR01G18350.1"/>
    <property type="gene ID" value="LPERR01G18350"/>
</dbReference>
<dbReference type="Gramene" id="LPERR01G18350.1">
    <property type="protein sequence ID" value="LPERR01G18350.1"/>
    <property type="gene ID" value="LPERR01G18350"/>
</dbReference>
<keyword evidence="1" id="KW-0732">Signal</keyword>
<dbReference type="PANTHER" id="PTHR36483:SF10">
    <property type="entry name" value="OS01G0595001 PROTEIN"/>
    <property type="match status" value="1"/>
</dbReference>
<dbReference type="HOGENOM" id="CLU_128990_0_0_1"/>
<reference evidence="2 3" key="1">
    <citation type="submission" date="2012-08" db="EMBL/GenBank/DDBJ databases">
        <title>Oryza genome evolution.</title>
        <authorList>
            <person name="Wing R.A."/>
        </authorList>
    </citation>
    <scope>NUCLEOTIDE SEQUENCE</scope>
</reference>
<dbReference type="Proteomes" id="UP000032180">
    <property type="component" value="Chromosome 1"/>
</dbReference>
<evidence type="ECO:0008006" key="4">
    <source>
        <dbReference type="Google" id="ProtNLM"/>
    </source>
</evidence>
<protein>
    <recommendedName>
        <fullName evidence="4">Knottin scorpion toxin-like domain-containing protein</fullName>
    </recommendedName>
</protein>
<accession>A0A0D9V2J2</accession>
<proteinExistence type="predicted"/>
<name>A0A0D9V2J2_9ORYZ</name>
<reference evidence="3" key="2">
    <citation type="submission" date="2013-12" db="EMBL/GenBank/DDBJ databases">
        <authorList>
            <person name="Yu Y."/>
            <person name="Lee S."/>
            <person name="de Baynast K."/>
            <person name="Wissotski M."/>
            <person name="Liu L."/>
            <person name="Talag J."/>
            <person name="Goicoechea J."/>
            <person name="Angelova A."/>
            <person name="Jetty R."/>
            <person name="Kudrna D."/>
            <person name="Golser W."/>
            <person name="Rivera L."/>
            <person name="Zhang J."/>
            <person name="Wing R."/>
        </authorList>
    </citation>
    <scope>NUCLEOTIDE SEQUENCE</scope>
</reference>
<evidence type="ECO:0000313" key="2">
    <source>
        <dbReference type="EnsemblPlants" id="LPERR01G18350.1"/>
    </source>
</evidence>
<evidence type="ECO:0000313" key="3">
    <source>
        <dbReference type="Proteomes" id="UP000032180"/>
    </source>
</evidence>
<dbReference type="PANTHER" id="PTHR36483">
    <property type="entry name" value="OS02G0130700 PROTEIN"/>
    <property type="match status" value="1"/>
</dbReference>
<feature type="signal peptide" evidence="1">
    <location>
        <begin position="1"/>
        <end position="26"/>
    </location>
</feature>
<dbReference type="AlphaFoldDB" id="A0A0D9V2J2"/>
<sequence>MEITGVGKAATAVAVSVLLLAGAAAGAKTEAAVPPCFHACFDQCVQREEYWFCQFSCYRRCGAGARAGAGLFSGDCEHACALSMCGQIDPDSKMMAVCRNTCGKSYSVAGCRRRPTNRPSLTAAV</sequence>
<reference evidence="2" key="3">
    <citation type="submission" date="2015-04" db="UniProtKB">
        <authorList>
            <consortium name="EnsemblPlants"/>
        </authorList>
    </citation>
    <scope>IDENTIFICATION</scope>
</reference>
<feature type="chain" id="PRO_5002346971" description="Knottin scorpion toxin-like domain-containing protein" evidence="1">
    <location>
        <begin position="27"/>
        <end position="125"/>
    </location>
</feature>
<evidence type="ECO:0000256" key="1">
    <source>
        <dbReference type="SAM" id="SignalP"/>
    </source>
</evidence>
<keyword evidence="3" id="KW-1185">Reference proteome</keyword>
<organism evidence="2 3">
    <name type="scientific">Leersia perrieri</name>
    <dbReference type="NCBI Taxonomy" id="77586"/>
    <lineage>
        <taxon>Eukaryota</taxon>
        <taxon>Viridiplantae</taxon>
        <taxon>Streptophyta</taxon>
        <taxon>Embryophyta</taxon>
        <taxon>Tracheophyta</taxon>
        <taxon>Spermatophyta</taxon>
        <taxon>Magnoliopsida</taxon>
        <taxon>Liliopsida</taxon>
        <taxon>Poales</taxon>
        <taxon>Poaceae</taxon>
        <taxon>BOP clade</taxon>
        <taxon>Oryzoideae</taxon>
        <taxon>Oryzeae</taxon>
        <taxon>Oryzinae</taxon>
        <taxon>Leersia</taxon>
    </lineage>
</organism>
<dbReference type="eggNOG" id="ENOG502R61R">
    <property type="taxonomic scope" value="Eukaryota"/>
</dbReference>